<proteinExistence type="predicted"/>
<sequence>MMSVQPSAEDYRNRAALVMNNILFFGSLGYTLFWGSLGFELLIVLNISFTFWYFLCFYPLSKQQTLLAKNMLFYGLILHCFAYSNFLFDKQSGMHLYAIAIIPTSFLVYSNEEGIHRISVILCAVFLLWSTELGLFPNGYYSLSTTQNTIALLIALSTIVAGSIAIMFVFDATLKNYQLGLTRISQRDALTNLQTRRVFMDKLQLRFGDTDNGPNNDYLLMLDVDDFKTVNDNYGHHIGDKMLIHISQQMSKGLKEQDLLARFGGEEFVILLCERSIEQVKQYSEQLLEALQQNPLKMESQPALKRSVSIGISEVGQNYHLSLKAADRALYNAKNNGRNRYVVV</sequence>
<dbReference type="GO" id="GO:0005886">
    <property type="term" value="C:plasma membrane"/>
    <property type="evidence" value="ECO:0007669"/>
    <property type="project" value="TreeGrafter"/>
</dbReference>
<evidence type="ECO:0000313" key="6">
    <source>
        <dbReference type="EMBL" id="RKF21512.1"/>
    </source>
</evidence>
<dbReference type="GO" id="GO:1902201">
    <property type="term" value="P:negative regulation of bacterial-type flagellum-dependent cell motility"/>
    <property type="evidence" value="ECO:0007669"/>
    <property type="project" value="TreeGrafter"/>
</dbReference>
<evidence type="ECO:0000259" key="5">
    <source>
        <dbReference type="PROSITE" id="PS50887"/>
    </source>
</evidence>
<feature type="transmembrane region" description="Helical" evidence="4">
    <location>
        <begin position="41"/>
        <end position="60"/>
    </location>
</feature>
<feature type="transmembrane region" description="Helical" evidence="4">
    <location>
        <begin position="72"/>
        <end position="88"/>
    </location>
</feature>
<feature type="transmembrane region" description="Helical" evidence="4">
    <location>
        <begin position="118"/>
        <end position="137"/>
    </location>
</feature>
<evidence type="ECO:0000313" key="7">
    <source>
        <dbReference type="Proteomes" id="UP000286482"/>
    </source>
</evidence>
<dbReference type="InterPro" id="IPR029787">
    <property type="entry name" value="Nucleotide_cyclase"/>
</dbReference>
<dbReference type="CDD" id="cd01949">
    <property type="entry name" value="GGDEF"/>
    <property type="match status" value="1"/>
</dbReference>
<keyword evidence="4" id="KW-0472">Membrane</keyword>
<comment type="cofactor">
    <cofactor evidence="1">
        <name>Mg(2+)</name>
        <dbReference type="ChEBI" id="CHEBI:18420"/>
    </cofactor>
</comment>
<feature type="transmembrane region" description="Helical" evidence="4">
    <location>
        <begin position="15"/>
        <end position="35"/>
    </location>
</feature>
<keyword evidence="7" id="KW-1185">Reference proteome</keyword>
<name>A0A420ELB9_9ALTE</name>
<dbReference type="GO" id="GO:0052621">
    <property type="term" value="F:diguanylate cyclase activity"/>
    <property type="evidence" value="ECO:0007669"/>
    <property type="project" value="UniProtKB-EC"/>
</dbReference>
<feature type="domain" description="GGDEF" evidence="5">
    <location>
        <begin position="215"/>
        <end position="344"/>
    </location>
</feature>
<feature type="transmembrane region" description="Helical" evidence="4">
    <location>
        <begin position="149"/>
        <end position="170"/>
    </location>
</feature>
<dbReference type="Proteomes" id="UP000286482">
    <property type="component" value="Unassembled WGS sequence"/>
</dbReference>
<dbReference type="PANTHER" id="PTHR45138:SF9">
    <property type="entry name" value="DIGUANYLATE CYCLASE DGCM-RELATED"/>
    <property type="match status" value="1"/>
</dbReference>
<evidence type="ECO:0000256" key="3">
    <source>
        <dbReference type="ARBA" id="ARBA00034247"/>
    </source>
</evidence>
<comment type="caution">
    <text evidence="6">The sequence shown here is derived from an EMBL/GenBank/DDBJ whole genome shotgun (WGS) entry which is preliminary data.</text>
</comment>
<reference evidence="6 7" key="1">
    <citation type="submission" date="2018-09" db="EMBL/GenBank/DDBJ databases">
        <authorList>
            <person name="Wang Z."/>
        </authorList>
    </citation>
    <scope>NUCLEOTIDE SEQUENCE [LARGE SCALE GENOMIC DNA]</scope>
    <source>
        <strain evidence="6 7">ALS 81</strain>
    </source>
</reference>
<accession>A0A420ELB9</accession>
<comment type="catalytic activity">
    <reaction evidence="3">
        <text>2 GTP = 3',3'-c-di-GMP + 2 diphosphate</text>
        <dbReference type="Rhea" id="RHEA:24898"/>
        <dbReference type="ChEBI" id="CHEBI:33019"/>
        <dbReference type="ChEBI" id="CHEBI:37565"/>
        <dbReference type="ChEBI" id="CHEBI:58805"/>
        <dbReference type="EC" id="2.7.7.65"/>
    </reaction>
</comment>
<organism evidence="6 7">
    <name type="scientific">Alginatibacterium sediminis</name>
    <dbReference type="NCBI Taxonomy" id="2164068"/>
    <lineage>
        <taxon>Bacteria</taxon>
        <taxon>Pseudomonadati</taxon>
        <taxon>Pseudomonadota</taxon>
        <taxon>Gammaproteobacteria</taxon>
        <taxon>Alteromonadales</taxon>
        <taxon>Alteromonadaceae</taxon>
        <taxon>Alginatibacterium</taxon>
    </lineage>
</organism>
<evidence type="ECO:0000256" key="4">
    <source>
        <dbReference type="SAM" id="Phobius"/>
    </source>
</evidence>
<dbReference type="InterPro" id="IPR050469">
    <property type="entry name" value="Diguanylate_Cyclase"/>
</dbReference>
<feature type="transmembrane region" description="Helical" evidence="4">
    <location>
        <begin position="94"/>
        <end position="111"/>
    </location>
</feature>
<dbReference type="FunFam" id="3.30.70.270:FF:000001">
    <property type="entry name" value="Diguanylate cyclase domain protein"/>
    <property type="match status" value="1"/>
</dbReference>
<dbReference type="GO" id="GO:0043709">
    <property type="term" value="P:cell adhesion involved in single-species biofilm formation"/>
    <property type="evidence" value="ECO:0007669"/>
    <property type="project" value="TreeGrafter"/>
</dbReference>
<dbReference type="SMART" id="SM00267">
    <property type="entry name" value="GGDEF"/>
    <property type="match status" value="1"/>
</dbReference>
<keyword evidence="4" id="KW-1133">Transmembrane helix</keyword>
<keyword evidence="4" id="KW-0812">Transmembrane</keyword>
<evidence type="ECO:0000256" key="2">
    <source>
        <dbReference type="ARBA" id="ARBA00012528"/>
    </source>
</evidence>
<dbReference type="InterPro" id="IPR043128">
    <property type="entry name" value="Rev_trsase/Diguanyl_cyclase"/>
</dbReference>
<dbReference type="NCBIfam" id="TIGR00254">
    <property type="entry name" value="GGDEF"/>
    <property type="match status" value="1"/>
</dbReference>
<evidence type="ECO:0000256" key="1">
    <source>
        <dbReference type="ARBA" id="ARBA00001946"/>
    </source>
</evidence>
<dbReference type="Gene3D" id="3.30.70.270">
    <property type="match status" value="1"/>
</dbReference>
<protein>
    <recommendedName>
        <fullName evidence="2">diguanylate cyclase</fullName>
        <ecNumber evidence="2">2.7.7.65</ecNumber>
    </recommendedName>
</protein>
<dbReference type="Pfam" id="PF00990">
    <property type="entry name" value="GGDEF"/>
    <property type="match status" value="1"/>
</dbReference>
<dbReference type="AlphaFoldDB" id="A0A420ELB9"/>
<dbReference type="InterPro" id="IPR000160">
    <property type="entry name" value="GGDEF_dom"/>
</dbReference>
<dbReference type="EC" id="2.7.7.65" evidence="2"/>
<dbReference type="PROSITE" id="PS50887">
    <property type="entry name" value="GGDEF"/>
    <property type="match status" value="1"/>
</dbReference>
<dbReference type="EMBL" id="RAQO01000002">
    <property type="protein sequence ID" value="RKF21512.1"/>
    <property type="molecule type" value="Genomic_DNA"/>
</dbReference>
<gene>
    <name evidence="6" type="ORF">DBZ36_02365</name>
</gene>
<dbReference type="SUPFAM" id="SSF55073">
    <property type="entry name" value="Nucleotide cyclase"/>
    <property type="match status" value="1"/>
</dbReference>
<dbReference type="PANTHER" id="PTHR45138">
    <property type="entry name" value="REGULATORY COMPONENTS OF SENSORY TRANSDUCTION SYSTEM"/>
    <property type="match status" value="1"/>
</dbReference>